<evidence type="ECO:0000313" key="10">
    <source>
        <dbReference type="Proteomes" id="UP000824239"/>
    </source>
</evidence>
<comment type="similarity">
    <text evidence="7">Belongs to the binding-protein-dependent transport system permease family.</text>
</comment>
<keyword evidence="4 7" id="KW-0812">Transmembrane</keyword>
<dbReference type="EMBL" id="DVHE01000057">
    <property type="protein sequence ID" value="HIR51101.1"/>
    <property type="molecule type" value="Genomic_DNA"/>
</dbReference>
<evidence type="ECO:0000259" key="8">
    <source>
        <dbReference type="PROSITE" id="PS50928"/>
    </source>
</evidence>
<dbReference type="Pfam" id="PF00528">
    <property type="entry name" value="BPD_transp_1"/>
    <property type="match status" value="1"/>
</dbReference>
<feature type="transmembrane region" description="Helical" evidence="7">
    <location>
        <begin position="12"/>
        <end position="35"/>
    </location>
</feature>
<evidence type="ECO:0000256" key="7">
    <source>
        <dbReference type="RuleBase" id="RU363032"/>
    </source>
</evidence>
<dbReference type="GO" id="GO:0005886">
    <property type="term" value="C:plasma membrane"/>
    <property type="evidence" value="ECO:0007669"/>
    <property type="project" value="UniProtKB-SubCell"/>
</dbReference>
<dbReference type="GO" id="GO:0055085">
    <property type="term" value="P:transmembrane transport"/>
    <property type="evidence" value="ECO:0007669"/>
    <property type="project" value="InterPro"/>
</dbReference>
<proteinExistence type="inferred from homology"/>
<keyword evidence="2 7" id="KW-0813">Transport</keyword>
<dbReference type="PANTHER" id="PTHR43744">
    <property type="entry name" value="ABC TRANSPORTER PERMEASE PROTEIN MG189-RELATED-RELATED"/>
    <property type="match status" value="1"/>
</dbReference>
<evidence type="ECO:0000313" key="9">
    <source>
        <dbReference type="EMBL" id="HIR51101.1"/>
    </source>
</evidence>
<reference evidence="9" key="1">
    <citation type="submission" date="2020-10" db="EMBL/GenBank/DDBJ databases">
        <authorList>
            <person name="Gilroy R."/>
        </authorList>
    </citation>
    <scope>NUCLEOTIDE SEQUENCE</scope>
    <source>
        <strain evidence="9">ChiBcec15-4380</strain>
    </source>
</reference>
<feature type="transmembrane region" description="Helical" evidence="7">
    <location>
        <begin position="262"/>
        <end position="281"/>
    </location>
</feature>
<accession>A0A9D1DI78</accession>
<evidence type="ECO:0000256" key="1">
    <source>
        <dbReference type="ARBA" id="ARBA00004651"/>
    </source>
</evidence>
<dbReference type="InterPro" id="IPR035906">
    <property type="entry name" value="MetI-like_sf"/>
</dbReference>
<feature type="transmembrane region" description="Helical" evidence="7">
    <location>
        <begin position="183"/>
        <end position="208"/>
    </location>
</feature>
<keyword evidence="6 7" id="KW-0472">Membrane</keyword>
<evidence type="ECO:0000256" key="4">
    <source>
        <dbReference type="ARBA" id="ARBA00022692"/>
    </source>
</evidence>
<dbReference type="Gene3D" id="1.10.3720.10">
    <property type="entry name" value="MetI-like"/>
    <property type="match status" value="1"/>
</dbReference>
<dbReference type="InterPro" id="IPR000515">
    <property type="entry name" value="MetI-like"/>
</dbReference>
<dbReference type="AlphaFoldDB" id="A0A9D1DI78"/>
<evidence type="ECO:0000256" key="5">
    <source>
        <dbReference type="ARBA" id="ARBA00022989"/>
    </source>
</evidence>
<comment type="subcellular location">
    <subcellularLocation>
        <location evidence="1 7">Cell membrane</location>
        <topology evidence="1 7">Multi-pass membrane protein</topology>
    </subcellularLocation>
</comment>
<keyword evidence="3" id="KW-1003">Cell membrane</keyword>
<sequence length="296" mass="33230">MLQHRKFSVSKLIIHAIFIFLSLCCIIPLLIILGVSLTEEHSLLVDGYHLIPKVFSLDAYEYVFSGASSVMRAYFVTIVVTVAGTFLHLLTTAMLAYALTRKEVTARNFISFLVFFPVLFSGGLVPSYMLIVRTLHLKNTWTVLIIAALVSPMNVIIMKNFFKGIPESLIESARMDGSSEYRTLFQIVMPLSTPVIATVGLFTAISYWNNWMQCSLYIETPDLYMLQYLLQSLMKNIKNIMGNMDKIHGLEQAAMALPSEGARMATCIMSIGPIILLYPLLQKYFEKGLTIGAVKE</sequence>
<comment type="caution">
    <text evidence="9">The sequence shown here is derived from an EMBL/GenBank/DDBJ whole genome shotgun (WGS) entry which is preliminary data.</text>
</comment>
<protein>
    <submittedName>
        <fullName evidence="9">Carbohydrate ABC transporter permease</fullName>
    </submittedName>
</protein>
<dbReference type="SUPFAM" id="SSF161098">
    <property type="entry name" value="MetI-like"/>
    <property type="match status" value="1"/>
</dbReference>
<feature type="transmembrane region" description="Helical" evidence="7">
    <location>
        <begin position="109"/>
        <end position="129"/>
    </location>
</feature>
<dbReference type="PANTHER" id="PTHR43744:SF9">
    <property type="entry name" value="POLYGALACTURONAN_RHAMNOGALACTURONAN TRANSPORT SYSTEM PERMEASE PROTEIN YTCP"/>
    <property type="match status" value="1"/>
</dbReference>
<reference evidence="9" key="2">
    <citation type="journal article" date="2021" name="PeerJ">
        <title>Extensive microbial diversity within the chicken gut microbiome revealed by metagenomics and culture.</title>
        <authorList>
            <person name="Gilroy R."/>
            <person name="Ravi A."/>
            <person name="Getino M."/>
            <person name="Pursley I."/>
            <person name="Horton D.L."/>
            <person name="Alikhan N.F."/>
            <person name="Baker D."/>
            <person name="Gharbi K."/>
            <person name="Hall N."/>
            <person name="Watson M."/>
            <person name="Adriaenssens E.M."/>
            <person name="Foster-Nyarko E."/>
            <person name="Jarju S."/>
            <person name="Secka A."/>
            <person name="Antonio M."/>
            <person name="Oren A."/>
            <person name="Chaudhuri R.R."/>
            <person name="La Ragione R."/>
            <person name="Hildebrand F."/>
            <person name="Pallen M.J."/>
        </authorList>
    </citation>
    <scope>NUCLEOTIDE SEQUENCE</scope>
    <source>
        <strain evidence="9">ChiBcec15-4380</strain>
    </source>
</reference>
<feature type="transmembrane region" description="Helical" evidence="7">
    <location>
        <begin position="141"/>
        <end position="162"/>
    </location>
</feature>
<feature type="transmembrane region" description="Helical" evidence="7">
    <location>
        <begin position="73"/>
        <end position="97"/>
    </location>
</feature>
<dbReference type="PROSITE" id="PS50928">
    <property type="entry name" value="ABC_TM1"/>
    <property type="match status" value="1"/>
</dbReference>
<dbReference type="Proteomes" id="UP000824239">
    <property type="component" value="Unassembled WGS sequence"/>
</dbReference>
<keyword evidence="5 7" id="KW-1133">Transmembrane helix</keyword>
<name>A0A9D1DI78_9FIRM</name>
<feature type="domain" description="ABC transmembrane type-1" evidence="8">
    <location>
        <begin position="74"/>
        <end position="281"/>
    </location>
</feature>
<evidence type="ECO:0000256" key="2">
    <source>
        <dbReference type="ARBA" id="ARBA00022448"/>
    </source>
</evidence>
<gene>
    <name evidence="9" type="ORF">IAA53_07430</name>
</gene>
<evidence type="ECO:0000256" key="3">
    <source>
        <dbReference type="ARBA" id="ARBA00022475"/>
    </source>
</evidence>
<evidence type="ECO:0000256" key="6">
    <source>
        <dbReference type="ARBA" id="ARBA00023136"/>
    </source>
</evidence>
<organism evidence="9 10">
    <name type="scientific">Candidatus Avoscillospira avicola</name>
    <dbReference type="NCBI Taxonomy" id="2840706"/>
    <lineage>
        <taxon>Bacteria</taxon>
        <taxon>Bacillati</taxon>
        <taxon>Bacillota</taxon>
        <taxon>Clostridia</taxon>
        <taxon>Eubacteriales</taxon>
        <taxon>Oscillospiraceae</taxon>
        <taxon>Oscillospiraceae incertae sedis</taxon>
        <taxon>Candidatus Avoscillospira</taxon>
    </lineage>
</organism>
<dbReference type="CDD" id="cd06261">
    <property type="entry name" value="TM_PBP2"/>
    <property type="match status" value="1"/>
</dbReference>